<organism evidence="2 3">
    <name type="scientific">Endocarpon pusillum</name>
    <dbReference type="NCBI Taxonomy" id="364733"/>
    <lineage>
        <taxon>Eukaryota</taxon>
        <taxon>Fungi</taxon>
        <taxon>Dikarya</taxon>
        <taxon>Ascomycota</taxon>
        <taxon>Pezizomycotina</taxon>
        <taxon>Eurotiomycetes</taxon>
        <taxon>Chaetothyriomycetidae</taxon>
        <taxon>Verrucariales</taxon>
        <taxon>Verrucariaceae</taxon>
        <taxon>Endocarpon</taxon>
    </lineage>
</organism>
<protein>
    <submittedName>
        <fullName evidence="2">Uncharacterized protein</fullName>
    </submittedName>
</protein>
<evidence type="ECO:0000313" key="3">
    <source>
        <dbReference type="Proteomes" id="UP000606974"/>
    </source>
</evidence>
<dbReference type="Proteomes" id="UP000606974">
    <property type="component" value="Unassembled WGS sequence"/>
</dbReference>
<proteinExistence type="predicted"/>
<gene>
    <name evidence="2" type="ORF">GJ744_002696</name>
</gene>
<keyword evidence="1" id="KW-1133">Transmembrane helix</keyword>
<keyword evidence="1" id="KW-0812">Transmembrane</keyword>
<feature type="transmembrane region" description="Helical" evidence="1">
    <location>
        <begin position="12"/>
        <end position="31"/>
    </location>
</feature>
<reference evidence="2" key="1">
    <citation type="submission" date="2020-02" db="EMBL/GenBank/DDBJ databases">
        <authorList>
            <person name="Palmer J.M."/>
        </authorList>
    </citation>
    <scope>NUCLEOTIDE SEQUENCE</scope>
    <source>
        <strain evidence="2">EPUS1.4</strain>
        <tissue evidence="2">Thallus</tissue>
    </source>
</reference>
<comment type="caution">
    <text evidence="2">The sequence shown here is derived from an EMBL/GenBank/DDBJ whole genome shotgun (WGS) entry which is preliminary data.</text>
</comment>
<dbReference type="EMBL" id="JAACFV010000015">
    <property type="protein sequence ID" value="KAF7511983.1"/>
    <property type="molecule type" value="Genomic_DNA"/>
</dbReference>
<dbReference type="AlphaFoldDB" id="A0A8H7AMU6"/>
<name>A0A8H7AMU6_9EURO</name>
<sequence length="69" mass="7548">MSPEIVLPRKRLVFAFAAGNGAVNAFISYHLRVLLLHVALKLVLVIKTSRAPFNLAFDVPAMTLEMLAA</sequence>
<keyword evidence="3" id="KW-1185">Reference proteome</keyword>
<evidence type="ECO:0000313" key="2">
    <source>
        <dbReference type="EMBL" id="KAF7511983.1"/>
    </source>
</evidence>
<keyword evidence="1" id="KW-0472">Membrane</keyword>
<evidence type="ECO:0000256" key="1">
    <source>
        <dbReference type="SAM" id="Phobius"/>
    </source>
</evidence>
<accession>A0A8H7AMU6</accession>